<dbReference type="AlphaFoldDB" id="A0A8S1DHG6"/>
<name>A0A8S1DHG6_9INSE</name>
<proteinExistence type="inferred from homology"/>
<keyword evidence="4" id="KW-1185">Reference proteome</keyword>
<dbReference type="FunFam" id="2.60.120.470:FF:000002">
    <property type="entry name" value="PITH domain-containing protein 1"/>
    <property type="match status" value="1"/>
</dbReference>
<evidence type="ECO:0000256" key="1">
    <source>
        <dbReference type="ARBA" id="ARBA00025788"/>
    </source>
</evidence>
<dbReference type="PANTHER" id="PTHR12175">
    <property type="entry name" value="AD039 HT014 THIOREDOXIN FAMILY TRP26"/>
    <property type="match status" value="1"/>
</dbReference>
<dbReference type="GO" id="GO:0080090">
    <property type="term" value="P:regulation of primary metabolic process"/>
    <property type="evidence" value="ECO:0007669"/>
    <property type="project" value="UniProtKB-ARBA"/>
</dbReference>
<dbReference type="GO" id="GO:0045654">
    <property type="term" value="P:positive regulation of megakaryocyte differentiation"/>
    <property type="evidence" value="ECO:0007669"/>
    <property type="project" value="UniProtKB-ARBA"/>
</dbReference>
<comment type="caution">
    <text evidence="3">The sequence shown here is derived from an EMBL/GenBank/DDBJ whole genome shotgun (WGS) entry which is preliminary data.</text>
</comment>
<protein>
    <recommendedName>
        <fullName evidence="2">PITH domain-containing protein</fullName>
    </recommendedName>
</protein>
<dbReference type="OrthoDB" id="2635at2759"/>
<gene>
    <name evidence="3" type="ORF">CLODIP_2_CD08608</name>
</gene>
<dbReference type="PROSITE" id="PS51532">
    <property type="entry name" value="PITH"/>
    <property type="match status" value="1"/>
</dbReference>
<evidence type="ECO:0000313" key="3">
    <source>
        <dbReference type="EMBL" id="CAB3383092.1"/>
    </source>
</evidence>
<accession>A0A8S1DHG6</accession>
<dbReference type="Gene3D" id="2.60.120.470">
    <property type="entry name" value="PITH domain"/>
    <property type="match status" value="1"/>
</dbReference>
<reference evidence="3 4" key="1">
    <citation type="submission" date="2020-04" db="EMBL/GenBank/DDBJ databases">
        <authorList>
            <person name="Alioto T."/>
            <person name="Alioto T."/>
            <person name="Gomez Garrido J."/>
        </authorList>
    </citation>
    <scope>NUCLEOTIDE SEQUENCE [LARGE SCALE GENOMIC DNA]</scope>
</reference>
<evidence type="ECO:0000259" key="2">
    <source>
        <dbReference type="PROSITE" id="PS51532"/>
    </source>
</evidence>
<dbReference type="Proteomes" id="UP000494165">
    <property type="component" value="Unassembled WGS sequence"/>
</dbReference>
<dbReference type="PANTHER" id="PTHR12175:SF1">
    <property type="entry name" value="PITH DOMAIN-CONTAINING PROTEIN 1"/>
    <property type="match status" value="1"/>
</dbReference>
<sequence>MSDHRHGHSCEDKENLECLNEETENSGKDVFKPWEQRLNFEKFVESDCDEELLFNIPFTGNIKLKGIIVVGANDDSHPSKMKLFKNRPKMTFDDVGVKADQEFDMQRDPTGRLEYSPKVVTFSSVHHLSIYFPKNFSDGEESTRIYYIGLKGEFSEAHRHGVTICNYEAWASPSDHKVDQGDTVSKMIQ</sequence>
<dbReference type="InterPro" id="IPR008979">
    <property type="entry name" value="Galactose-bd-like_sf"/>
</dbReference>
<dbReference type="GO" id="GO:0005737">
    <property type="term" value="C:cytoplasm"/>
    <property type="evidence" value="ECO:0007669"/>
    <property type="project" value="UniProtKB-ARBA"/>
</dbReference>
<evidence type="ECO:0000313" key="4">
    <source>
        <dbReference type="Proteomes" id="UP000494165"/>
    </source>
</evidence>
<dbReference type="GO" id="GO:0060255">
    <property type="term" value="P:regulation of macromolecule metabolic process"/>
    <property type="evidence" value="ECO:0007669"/>
    <property type="project" value="UniProtKB-ARBA"/>
</dbReference>
<organism evidence="3 4">
    <name type="scientific">Cloeon dipterum</name>
    <dbReference type="NCBI Taxonomy" id="197152"/>
    <lineage>
        <taxon>Eukaryota</taxon>
        <taxon>Metazoa</taxon>
        <taxon>Ecdysozoa</taxon>
        <taxon>Arthropoda</taxon>
        <taxon>Hexapoda</taxon>
        <taxon>Insecta</taxon>
        <taxon>Pterygota</taxon>
        <taxon>Palaeoptera</taxon>
        <taxon>Ephemeroptera</taxon>
        <taxon>Pisciforma</taxon>
        <taxon>Baetidae</taxon>
        <taxon>Cloeon</taxon>
    </lineage>
</organism>
<dbReference type="InterPro" id="IPR037047">
    <property type="entry name" value="PITH_dom_sf"/>
</dbReference>
<feature type="domain" description="PITH" evidence="2">
    <location>
        <begin position="1"/>
        <end position="170"/>
    </location>
</feature>
<dbReference type="GO" id="GO:0005634">
    <property type="term" value="C:nucleus"/>
    <property type="evidence" value="ECO:0007669"/>
    <property type="project" value="TreeGrafter"/>
</dbReference>
<dbReference type="EMBL" id="CADEPI010000295">
    <property type="protein sequence ID" value="CAB3383092.1"/>
    <property type="molecule type" value="Genomic_DNA"/>
</dbReference>
<comment type="similarity">
    <text evidence="1">Belongs to the PITHD1 family.</text>
</comment>
<dbReference type="Pfam" id="PF06201">
    <property type="entry name" value="PITH"/>
    <property type="match status" value="1"/>
</dbReference>
<dbReference type="InterPro" id="IPR010400">
    <property type="entry name" value="PITH_dom"/>
</dbReference>
<dbReference type="InterPro" id="IPR045099">
    <property type="entry name" value="PITH1-like"/>
</dbReference>
<dbReference type="SUPFAM" id="SSF49785">
    <property type="entry name" value="Galactose-binding domain-like"/>
    <property type="match status" value="1"/>
</dbReference>